<evidence type="ECO:0000313" key="1">
    <source>
        <dbReference type="EMBL" id="PNV57961.1"/>
    </source>
</evidence>
<evidence type="ECO:0000313" key="2">
    <source>
        <dbReference type="Proteomes" id="UP000236514"/>
    </source>
</evidence>
<dbReference type="EMBL" id="POTQ01000009">
    <property type="protein sequence ID" value="PNV57961.1"/>
    <property type="molecule type" value="Genomic_DNA"/>
</dbReference>
<sequence length="62" mass="7064">MVEKQSKYLEIELAQRLIENRTDVDGKKITIAKISNLTGISVGTLKTYWKSIKRGKLKSNLN</sequence>
<gene>
    <name evidence="1" type="ORF">C1Y38_05670</name>
</gene>
<organism evidence="1 2">
    <name type="scientific">Limosilactobacillus fermentum</name>
    <name type="common">Lactobacillus fermentum</name>
    <dbReference type="NCBI Taxonomy" id="1613"/>
    <lineage>
        <taxon>Bacteria</taxon>
        <taxon>Bacillati</taxon>
        <taxon>Bacillota</taxon>
        <taxon>Bacilli</taxon>
        <taxon>Lactobacillales</taxon>
        <taxon>Lactobacillaceae</taxon>
        <taxon>Limosilactobacillus</taxon>
    </lineage>
</organism>
<protein>
    <submittedName>
        <fullName evidence="1">Uncharacterized protein</fullName>
    </submittedName>
</protein>
<dbReference type="Proteomes" id="UP000236514">
    <property type="component" value="Unassembled WGS sequence"/>
</dbReference>
<name>A0A2K2TIN9_LIMFE</name>
<dbReference type="RefSeq" id="WP_021350031.1">
    <property type="nucleotide sequence ID" value="NZ_JAHBRU010000143.1"/>
</dbReference>
<proteinExistence type="predicted"/>
<reference evidence="1 2" key="1">
    <citation type="submission" date="2018-01" db="EMBL/GenBank/DDBJ databases">
        <title>Draft genome sequence of the feruloyl esterase-producing strain Lactobacillus fermentum CRL 1446, isolated from artisanal goat milk cheese.</title>
        <authorList>
            <person name="Abeijon Mukdsi M.C."/>
            <person name="Saavedra L."/>
            <person name="Gauffin Cano M.P."/>
            <person name="Hebert E.M."/>
            <person name="Medina R.B."/>
        </authorList>
    </citation>
    <scope>NUCLEOTIDE SEQUENCE [LARGE SCALE GENOMIC DNA]</scope>
    <source>
        <strain evidence="1 2">CRL 1446</strain>
    </source>
</reference>
<accession>A0A2K2TIN9</accession>
<comment type="caution">
    <text evidence="1">The sequence shown here is derived from an EMBL/GenBank/DDBJ whole genome shotgun (WGS) entry which is preliminary data.</text>
</comment>
<dbReference type="AlphaFoldDB" id="A0A2K2TIN9"/>